<feature type="non-terminal residue" evidence="1">
    <location>
        <position position="111"/>
    </location>
</feature>
<dbReference type="Proteomes" id="UP000682733">
    <property type="component" value="Unassembled WGS sequence"/>
</dbReference>
<dbReference type="EMBL" id="CAJOBA010087295">
    <property type="protein sequence ID" value="CAF4469152.1"/>
    <property type="molecule type" value="Genomic_DNA"/>
</dbReference>
<reference evidence="1" key="1">
    <citation type="submission" date="2021-02" db="EMBL/GenBank/DDBJ databases">
        <authorList>
            <person name="Nowell W R."/>
        </authorList>
    </citation>
    <scope>NUCLEOTIDE SEQUENCE</scope>
</reference>
<evidence type="ECO:0000313" key="2">
    <source>
        <dbReference type="EMBL" id="CAF4469152.1"/>
    </source>
</evidence>
<evidence type="ECO:0000313" key="3">
    <source>
        <dbReference type="Proteomes" id="UP000677228"/>
    </source>
</evidence>
<dbReference type="AlphaFoldDB" id="A0A8S2G6R5"/>
<accession>A0A8S2G6R5</accession>
<comment type="caution">
    <text evidence="1">The sequence shown here is derived from an EMBL/GenBank/DDBJ whole genome shotgun (WGS) entry which is preliminary data.</text>
</comment>
<sequence>NWVKGAEILPREQTGSRQGHNMDVQQFDIQLWNLYDTIGVRPRTNNHVEGWHRLPSKKIAKSSIIHEEQLVAVKQRYEITKDIESYKSSTRRKAYCSLHEHEKLNNDTDSD</sequence>
<organism evidence="1 3">
    <name type="scientific">Didymodactylos carnosus</name>
    <dbReference type="NCBI Taxonomy" id="1234261"/>
    <lineage>
        <taxon>Eukaryota</taxon>
        <taxon>Metazoa</taxon>
        <taxon>Spiralia</taxon>
        <taxon>Gnathifera</taxon>
        <taxon>Rotifera</taxon>
        <taxon>Eurotatoria</taxon>
        <taxon>Bdelloidea</taxon>
        <taxon>Philodinida</taxon>
        <taxon>Philodinidae</taxon>
        <taxon>Didymodactylos</taxon>
    </lineage>
</organism>
<gene>
    <name evidence="1" type="ORF">OVA965_LOCUS44050</name>
    <name evidence="2" type="ORF">TMI583_LOCUS46611</name>
</gene>
<protein>
    <submittedName>
        <fullName evidence="1">Uncharacterized protein</fullName>
    </submittedName>
</protein>
<dbReference type="Proteomes" id="UP000677228">
    <property type="component" value="Unassembled WGS sequence"/>
</dbReference>
<proteinExistence type="predicted"/>
<dbReference type="EMBL" id="CAJNOK010060902">
    <property type="protein sequence ID" value="CAF1636720.1"/>
    <property type="molecule type" value="Genomic_DNA"/>
</dbReference>
<evidence type="ECO:0000313" key="1">
    <source>
        <dbReference type="EMBL" id="CAF1636720.1"/>
    </source>
</evidence>
<name>A0A8S2G6R5_9BILA</name>